<evidence type="ECO:0000256" key="2">
    <source>
        <dbReference type="ARBA" id="ARBA00012865"/>
    </source>
</evidence>
<dbReference type="NCBIfam" id="NF012161">
    <property type="entry name" value="bla_class_D_main"/>
    <property type="match status" value="1"/>
</dbReference>
<comment type="similarity">
    <text evidence="1 7">Belongs to the class-D beta-lactamase family.</text>
</comment>
<feature type="signal peptide" evidence="8">
    <location>
        <begin position="1"/>
        <end position="24"/>
    </location>
</feature>
<dbReference type="InterPro" id="IPR012338">
    <property type="entry name" value="Beta-lactam/transpept-like"/>
</dbReference>
<dbReference type="SUPFAM" id="SSF56601">
    <property type="entry name" value="beta-lactamase/transpeptidase-like"/>
    <property type="match status" value="1"/>
</dbReference>
<dbReference type="RefSeq" id="WP_183402481.1">
    <property type="nucleotide sequence ID" value="NZ_JACHGG010000001.1"/>
</dbReference>
<sequence length="272" mass="30933">MLRFRYLLFASGISLLLGATPATSVTERNFQKQFEQYGVEGSFLLYETGTGRFTAYNEKRCRQGFLPASTFKIPNTLIGLQTGALPDTATICKWDGVKRDFPQWNQDMSYARALRVSCVPCYQQLARQVGVGTYKQWLRKLRYPGILVTPATLDTFWLDGNSRISQFEQIDFLRRLQAETLPVEVRHQRAVKQLLLLQKTPGYALYGKTGWRFRSATNPDNGWFVGWVQRPDGRTALFVLNAEPAGGQAADTRFAAGRRALTEDILREIGWM</sequence>
<evidence type="ECO:0000256" key="7">
    <source>
        <dbReference type="RuleBase" id="RU361140"/>
    </source>
</evidence>
<evidence type="ECO:0000256" key="5">
    <source>
        <dbReference type="ARBA" id="ARBA00023251"/>
    </source>
</evidence>
<dbReference type="EMBL" id="JACHGG010000001">
    <property type="protein sequence ID" value="MBB6057236.1"/>
    <property type="molecule type" value="Genomic_DNA"/>
</dbReference>
<dbReference type="GO" id="GO:0046677">
    <property type="term" value="P:response to antibiotic"/>
    <property type="evidence" value="ECO:0007669"/>
    <property type="project" value="UniProtKB-UniRule"/>
</dbReference>
<comment type="caution">
    <text evidence="10">The sequence shown here is derived from an EMBL/GenBank/DDBJ whole genome shotgun (WGS) entry which is preliminary data.</text>
</comment>
<keyword evidence="5 7" id="KW-0046">Antibiotic resistance</keyword>
<dbReference type="GO" id="GO:0008658">
    <property type="term" value="F:penicillin binding"/>
    <property type="evidence" value="ECO:0007669"/>
    <property type="project" value="InterPro"/>
</dbReference>
<evidence type="ECO:0000256" key="8">
    <source>
        <dbReference type="SAM" id="SignalP"/>
    </source>
</evidence>
<dbReference type="AlphaFoldDB" id="A0A7W9SWZ3"/>
<keyword evidence="11" id="KW-1185">Reference proteome</keyword>
<keyword evidence="3 8" id="KW-0732">Signal</keyword>
<feature type="active site" description="Acyl-ester intermediate" evidence="6">
    <location>
        <position position="69"/>
    </location>
</feature>
<name>A0A7W9SWZ3_9BACT</name>
<dbReference type="PROSITE" id="PS00337">
    <property type="entry name" value="BETA_LACTAMASE_D"/>
    <property type="match status" value="1"/>
</dbReference>
<comment type="catalytic activity">
    <reaction evidence="7">
        <text>a beta-lactam + H2O = a substituted beta-amino acid</text>
        <dbReference type="Rhea" id="RHEA:20401"/>
        <dbReference type="ChEBI" id="CHEBI:15377"/>
        <dbReference type="ChEBI" id="CHEBI:35627"/>
        <dbReference type="ChEBI" id="CHEBI:140347"/>
        <dbReference type="EC" id="3.5.2.6"/>
    </reaction>
</comment>
<dbReference type="EC" id="3.5.2.6" evidence="2 7"/>
<dbReference type="Proteomes" id="UP000532746">
    <property type="component" value="Unassembled WGS sequence"/>
</dbReference>
<evidence type="ECO:0000313" key="11">
    <source>
        <dbReference type="Proteomes" id="UP000532746"/>
    </source>
</evidence>
<organism evidence="10 11">
    <name type="scientific">Hymenobacter luteus</name>
    <dbReference type="NCBI Taxonomy" id="1411122"/>
    <lineage>
        <taxon>Bacteria</taxon>
        <taxon>Pseudomonadati</taxon>
        <taxon>Bacteroidota</taxon>
        <taxon>Cytophagia</taxon>
        <taxon>Cytophagales</taxon>
        <taxon>Hymenobacteraceae</taxon>
        <taxon>Hymenobacter</taxon>
    </lineage>
</organism>
<dbReference type="Gene3D" id="3.40.710.10">
    <property type="entry name" value="DD-peptidase/beta-lactamase superfamily"/>
    <property type="match status" value="1"/>
</dbReference>
<accession>A0A7W9SWZ3</accession>
<proteinExistence type="inferred from homology"/>
<evidence type="ECO:0000256" key="3">
    <source>
        <dbReference type="ARBA" id="ARBA00022729"/>
    </source>
</evidence>
<dbReference type="GO" id="GO:0017001">
    <property type="term" value="P:antibiotic catabolic process"/>
    <property type="evidence" value="ECO:0007669"/>
    <property type="project" value="InterPro"/>
</dbReference>
<feature type="domain" description="Penicillin-binding protein transpeptidase" evidence="9">
    <location>
        <begin position="43"/>
        <end position="248"/>
    </location>
</feature>
<evidence type="ECO:0000256" key="6">
    <source>
        <dbReference type="PIRSR" id="PIRSR602137-50"/>
    </source>
</evidence>
<keyword evidence="4 7" id="KW-0378">Hydrolase</keyword>
<gene>
    <name evidence="10" type="ORF">HNQ93_000066</name>
</gene>
<reference evidence="10 11" key="1">
    <citation type="submission" date="2020-08" db="EMBL/GenBank/DDBJ databases">
        <title>Genomic Encyclopedia of Type Strains, Phase IV (KMG-IV): sequencing the most valuable type-strain genomes for metagenomic binning, comparative biology and taxonomic classification.</title>
        <authorList>
            <person name="Goeker M."/>
        </authorList>
    </citation>
    <scope>NUCLEOTIDE SEQUENCE [LARGE SCALE GENOMIC DNA]</scope>
    <source>
        <strain evidence="10 11">DSM 26718</strain>
    </source>
</reference>
<dbReference type="Pfam" id="PF00905">
    <property type="entry name" value="Transpeptidase"/>
    <property type="match status" value="1"/>
</dbReference>
<evidence type="ECO:0000259" key="9">
    <source>
        <dbReference type="Pfam" id="PF00905"/>
    </source>
</evidence>
<evidence type="ECO:0000256" key="1">
    <source>
        <dbReference type="ARBA" id="ARBA00007898"/>
    </source>
</evidence>
<feature type="chain" id="PRO_5031355369" description="Beta-lactamase" evidence="8">
    <location>
        <begin position="25"/>
        <end position="272"/>
    </location>
</feature>
<feature type="modified residue" description="N6-carboxylysine" evidence="6">
    <location>
        <position position="72"/>
    </location>
</feature>
<protein>
    <recommendedName>
        <fullName evidence="2 7">Beta-lactamase</fullName>
        <ecNumber evidence="2 7">3.5.2.6</ecNumber>
    </recommendedName>
</protein>
<evidence type="ECO:0000256" key="4">
    <source>
        <dbReference type="ARBA" id="ARBA00022801"/>
    </source>
</evidence>
<dbReference type="InterPro" id="IPR001460">
    <property type="entry name" value="PCN-bd_Tpept"/>
</dbReference>
<evidence type="ECO:0000313" key="10">
    <source>
        <dbReference type="EMBL" id="MBB6057236.1"/>
    </source>
</evidence>
<dbReference type="GO" id="GO:0008800">
    <property type="term" value="F:beta-lactamase activity"/>
    <property type="evidence" value="ECO:0007669"/>
    <property type="project" value="UniProtKB-UniRule"/>
</dbReference>
<dbReference type="InterPro" id="IPR002137">
    <property type="entry name" value="Beta-lactam_class-D_AS"/>
</dbReference>